<evidence type="ECO:0000256" key="1">
    <source>
        <dbReference type="SAM" id="MobiDB-lite"/>
    </source>
</evidence>
<accession>A0A9Q0RLE7</accession>
<feature type="transmembrane region" description="Helical" evidence="2">
    <location>
        <begin position="136"/>
        <end position="160"/>
    </location>
</feature>
<feature type="transmembrane region" description="Helical" evidence="2">
    <location>
        <begin position="21"/>
        <end position="42"/>
    </location>
</feature>
<evidence type="ECO:0000313" key="4">
    <source>
        <dbReference type="Proteomes" id="UP001142055"/>
    </source>
</evidence>
<proteinExistence type="predicted"/>
<gene>
    <name evidence="3" type="ORF">RDWZM_009537</name>
</gene>
<sequence>MFGHGHGDQPSPIRREFPIRIRLLFILSTSPVVFGSLVLMFISMSEPPNDQTNGPQSIWHEFNRLIHKYQSTVIFVSTCSFFINGIAIGAALFNWTTILFAYVVITGIVGTIIGVAAIFGLIISCIMMSHNSETDHSIAITAIAIIILILIFYLLTILGLKLMSHLRRRSEMTNFNDDDDERKRYQYNNGSPVNRRSKTRSYKSIDSISSPLASNYDIEKDEEQELSHVYVNGFNSRLSSSSSSSQQPEPSRTSFNFNV</sequence>
<feature type="region of interest" description="Disordered" evidence="1">
    <location>
        <begin position="174"/>
        <end position="202"/>
    </location>
</feature>
<keyword evidence="2" id="KW-0812">Transmembrane</keyword>
<protein>
    <submittedName>
        <fullName evidence="3">Uncharacterized protein</fullName>
    </submittedName>
</protein>
<feature type="transmembrane region" description="Helical" evidence="2">
    <location>
        <begin position="100"/>
        <end position="130"/>
    </location>
</feature>
<feature type="region of interest" description="Disordered" evidence="1">
    <location>
        <begin position="239"/>
        <end position="259"/>
    </location>
</feature>
<dbReference type="EMBL" id="JAPWDV010000003">
    <property type="protein sequence ID" value="KAJ6218380.1"/>
    <property type="molecule type" value="Genomic_DNA"/>
</dbReference>
<keyword evidence="2" id="KW-0472">Membrane</keyword>
<comment type="caution">
    <text evidence="3">The sequence shown here is derived from an EMBL/GenBank/DDBJ whole genome shotgun (WGS) entry which is preliminary data.</text>
</comment>
<keyword evidence="2" id="KW-1133">Transmembrane helix</keyword>
<dbReference type="AlphaFoldDB" id="A0A9Q0RLE7"/>
<reference evidence="3" key="1">
    <citation type="submission" date="2022-12" db="EMBL/GenBank/DDBJ databases">
        <title>Genome assemblies of Blomia tropicalis.</title>
        <authorList>
            <person name="Cui Y."/>
        </authorList>
    </citation>
    <scope>NUCLEOTIDE SEQUENCE</scope>
    <source>
        <tissue evidence="3">Adult mites</tissue>
    </source>
</reference>
<evidence type="ECO:0000313" key="3">
    <source>
        <dbReference type="EMBL" id="KAJ6218380.1"/>
    </source>
</evidence>
<dbReference type="Proteomes" id="UP001142055">
    <property type="component" value="Chromosome 3"/>
</dbReference>
<keyword evidence="4" id="KW-1185">Reference proteome</keyword>
<organism evidence="3 4">
    <name type="scientific">Blomia tropicalis</name>
    <name type="common">Mite</name>
    <dbReference type="NCBI Taxonomy" id="40697"/>
    <lineage>
        <taxon>Eukaryota</taxon>
        <taxon>Metazoa</taxon>
        <taxon>Ecdysozoa</taxon>
        <taxon>Arthropoda</taxon>
        <taxon>Chelicerata</taxon>
        <taxon>Arachnida</taxon>
        <taxon>Acari</taxon>
        <taxon>Acariformes</taxon>
        <taxon>Sarcoptiformes</taxon>
        <taxon>Astigmata</taxon>
        <taxon>Glycyphagoidea</taxon>
        <taxon>Echimyopodidae</taxon>
        <taxon>Blomia</taxon>
    </lineage>
</organism>
<evidence type="ECO:0000256" key="2">
    <source>
        <dbReference type="SAM" id="Phobius"/>
    </source>
</evidence>
<feature type="transmembrane region" description="Helical" evidence="2">
    <location>
        <begin position="73"/>
        <end position="93"/>
    </location>
</feature>
<name>A0A9Q0RLE7_BLOTA</name>